<dbReference type="Pfam" id="PF13599">
    <property type="entry name" value="Pentapeptide_4"/>
    <property type="match status" value="1"/>
</dbReference>
<dbReference type="Pfam" id="PF00805">
    <property type="entry name" value="Pentapeptide"/>
    <property type="match status" value="1"/>
</dbReference>
<organism evidence="1 2">
    <name type="scientific">Spirosoma terrae</name>
    <dbReference type="NCBI Taxonomy" id="1968276"/>
    <lineage>
        <taxon>Bacteria</taxon>
        <taxon>Pseudomonadati</taxon>
        <taxon>Bacteroidota</taxon>
        <taxon>Cytophagia</taxon>
        <taxon>Cytophagales</taxon>
        <taxon>Cytophagaceae</taxon>
        <taxon>Spirosoma</taxon>
    </lineage>
</organism>
<dbReference type="Gene3D" id="2.160.20.80">
    <property type="entry name" value="E3 ubiquitin-protein ligase SopA"/>
    <property type="match status" value="1"/>
</dbReference>
<protein>
    <submittedName>
        <fullName evidence="1">Pentapeptide repeat-containing protein</fullName>
    </submittedName>
</protein>
<dbReference type="PANTHER" id="PTHR42999">
    <property type="entry name" value="ANTIBIOTIC RESISTANCE PROTEIN MCBG"/>
    <property type="match status" value="1"/>
</dbReference>
<dbReference type="PANTHER" id="PTHR42999:SF1">
    <property type="entry name" value="PENTAPEPTIDE REPEAT-CONTAINING PROTEIN"/>
    <property type="match status" value="1"/>
</dbReference>
<name>A0A6L9LCC1_9BACT</name>
<dbReference type="Proteomes" id="UP000474175">
    <property type="component" value="Unassembled WGS sequence"/>
</dbReference>
<dbReference type="AlphaFoldDB" id="A0A6L9LCC1"/>
<dbReference type="InterPro" id="IPR052949">
    <property type="entry name" value="PA_immunity-related"/>
</dbReference>
<dbReference type="RefSeq" id="WP_163944550.1">
    <property type="nucleotide sequence ID" value="NZ_JAAFZH010000002.1"/>
</dbReference>
<dbReference type="SUPFAM" id="SSF141571">
    <property type="entry name" value="Pentapeptide repeat-like"/>
    <property type="match status" value="1"/>
</dbReference>
<reference evidence="1 2" key="1">
    <citation type="submission" date="2020-02" db="EMBL/GenBank/DDBJ databases">
        <title>Draft genome sequence of two Spirosoma agri KCTC 52727 and Spirosoma terrae KCTC 52035.</title>
        <authorList>
            <person name="Rojas J."/>
            <person name="Ambika Manirajan B."/>
            <person name="Suarez C."/>
            <person name="Ratering S."/>
            <person name="Schnell S."/>
        </authorList>
    </citation>
    <scope>NUCLEOTIDE SEQUENCE [LARGE SCALE GENOMIC DNA]</scope>
    <source>
        <strain evidence="1 2">KCTC 52035</strain>
    </source>
</reference>
<dbReference type="EMBL" id="JAAFZH010000002">
    <property type="protein sequence ID" value="NDU94489.1"/>
    <property type="molecule type" value="Genomic_DNA"/>
</dbReference>
<proteinExistence type="predicted"/>
<accession>A0A6L9LCC1</accession>
<comment type="caution">
    <text evidence="1">The sequence shown here is derived from an EMBL/GenBank/DDBJ whole genome shotgun (WGS) entry which is preliminary data.</text>
</comment>
<gene>
    <name evidence="1" type="ORF">GK108_06355</name>
</gene>
<dbReference type="InterPro" id="IPR001646">
    <property type="entry name" value="5peptide_repeat"/>
</dbReference>
<keyword evidence="2" id="KW-1185">Reference proteome</keyword>
<evidence type="ECO:0000313" key="1">
    <source>
        <dbReference type="EMBL" id="NDU94489.1"/>
    </source>
</evidence>
<sequence>MEYYKQLFDDPDSIPERWISQEFEECTFRKLDLSRMAFSGSNLVNCRFEACNLGGIELKNTKLYDVSFINCKLAHVDFGSCNAFGFHVDFQECMLDYTVFLNRKLKKSHFIDCSLKEAYFLKCDLTGTAFKHCNLELTRFEDNNLTQVDFASSYNLEINPDSNKLKKARFSLESLPGLLTKHDLIVSK</sequence>
<evidence type="ECO:0000313" key="2">
    <source>
        <dbReference type="Proteomes" id="UP000474175"/>
    </source>
</evidence>